<evidence type="ECO:0000256" key="3">
    <source>
        <dbReference type="ARBA" id="ARBA00022980"/>
    </source>
</evidence>
<evidence type="ECO:0000313" key="10">
    <source>
        <dbReference type="Proteomes" id="UP000272025"/>
    </source>
</evidence>
<dbReference type="GO" id="GO:0003735">
    <property type="term" value="F:structural constituent of ribosome"/>
    <property type="evidence" value="ECO:0007669"/>
    <property type="project" value="InterPro"/>
</dbReference>
<comment type="similarity">
    <text evidence="2">Belongs to the universal ribosomal protein uL29 family.</text>
</comment>
<keyword evidence="4" id="KW-0496">Mitochondrion</keyword>
<evidence type="ECO:0000256" key="6">
    <source>
        <dbReference type="ARBA" id="ARBA00035289"/>
    </source>
</evidence>
<evidence type="ECO:0000256" key="8">
    <source>
        <dbReference type="SAM" id="MobiDB-lite"/>
    </source>
</evidence>
<comment type="subcellular location">
    <subcellularLocation>
        <location evidence="1">Mitochondrion</location>
    </subcellularLocation>
</comment>
<dbReference type="EMBL" id="ML119055">
    <property type="protein sequence ID" value="ROT38605.1"/>
    <property type="molecule type" value="Genomic_DNA"/>
</dbReference>
<keyword evidence="5" id="KW-0687">Ribonucleoprotein</keyword>
<dbReference type="STRING" id="1314773.A0A3N2PVS8"/>
<protein>
    <recommendedName>
        <fullName evidence="6">Large ribosomal subunit protein uL29m</fullName>
    </recommendedName>
    <alternativeName>
        <fullName evidence="7">54S ribosomal protein L4, mitochondrial</fullName>
    </alternativeName>
</protein>
<evidence type="ECO:0000256" key="1">
    <source>
        <dbReference type="ARBA" id="ARBA00004173"/>
    </source>
</evidence>
<feature type="region of interest" description="Disordered" evidence="8">
    <location>
        <begin position="233"/>
        <end position="271"/>
    </location>
</feature>
<dbReference type="RefSeq" id="XP_028466411.1">
    <property type="nucleotide sequence ID" value="XM_028611909.1"/>
</dbReference>
<gene>
    <name evidence="9" type="ORF">SODALDRAFT_333212</name>
</gene>
<evidence type="ECO:0000256" key="2">
    <source>
        <dbReference type="ARBA" id="ARBA00009254"/>
    </source>
</evidence>
<keyword evidence="3" id="KW-0689">Ribosomal protein</keyword>
<organism evidence="9 10">
    <name type="scientific">Sodiomyces alkalinus (strain CBS 110278 / VKM F-3762 / F11)</name>
    <name type="common">Alkaliphilic filamentous fungus</name>
    <dbReference type="NCBI Taxonomy" id="1314773"/>
    <lineage>
        <taxon>Eukaryota</taxon>
        <taxon>Fungi</taxon>
        <taxon>Dikarya</taxon>
        <taxon>Ascomycota</taxon>
        <taxon>Pezizomycotina</taxon>
        <taxon>Sordariomycetes</taxon>
        <taxon>Hypocreomycetidae</taxon>
        <taxon>Glomerellales</taxon>
        <taxon>Plectosphaerellaceae</taxon>
        <taxon>Sodiomyces</taxon>
    </lineage>
</organism>
<dbReference type="PANTHER" id="PTHR21183:SF18">
    <property type="entry name" value="LARGE RIBOSOMAL SUBUNIT PROTEIN UL29M"/>
    <property type="match status" value="1"/>
</dbReference>
<dbReference type="AlphaFoldDB" id="A0A3N2PVS8"/>
<dbReference type="GO" id="GO:0005762">
    <property type="term" value="C:mitochondrial large ribosomal subunit"/>
    <property type="evidence" value="ECO:0007669"/>
    <property type="project" value="TreeGrafter"/>
</dbReference>
<evidence type="ECO:0000256" key="7">
    <source>
        <dbReference type="ARBA" id="ARBA00035399"/>
    </source>
</evidence>
<feature type="region of interest" description="Disordered" evidence="8">
    <location>
        <begin position="29"/>
        <end position="82"/>
    </location>
</feature>
<dbReference type="Gene3D" id="6.10.330.20">
    <property type="match status" value="1"/>
</dbReference>
<evidence type="ECO:0000256" key="5">
    <source>
        <dbReference type="ARBA" id="ARBA00023274"/>
    </source>
</evidence>
<evidence type="ECO:0000256" key="4">
    <source>
        <dbReference type="ARBA" id="ARBA00023128"/>
    </source>
</evidence>
<dbReference type="OrthoDB" id="270763at2759"/>
<dbReference type="GeneID" id="39580387"/>
<feature type="compositionally biased region" description="Low complexity" evidence="8">
    <location>
        <begin position="36"/>
        <end position="47"/>
    </location>
</feature>
<dbReference type="InterPro" id="IPR038340">
    <property type="entry name" value="MRP-L47_sf"/>
</dbReference>
<accession>A0A3N2PVS8</accession>
<dbReference type="PANTHER" id="PTHR21183">
    <property type="entry name" value="RIBOSOMAL PROTEIN L47, MITOCHONDRIAL-RELATED"/>
    <property type="match status" value="1"/>
</dbReference>
<keyword evidence="10" id="KW-1185">Reference proteome</keyword>
<dbReference type="Proteomes" id="UP000272025">
    <property type="component" value="Unassembled WGS sequence"/>
</dbReference>
<sequence length="271" mass="30664">MTNPTTFTSSVRCVVHTARSQRTLLASRPSIFPLPTTQSAASFSTSSPHQKRKTRDNNRLRGVSPLRRTGPREPLSVSYDPLPKPADYKPKITVDKDHGLWGFFPEQGKLMNTPEEDGEYGRAWTANELRQKSWEDLHALWWACCRERNRLATANAERSRAKMGFGEYETNARDDVVKRTMKAIKHVLTERYYLWEDAYELAKQDPEINLSGKGEAYTPLYEQQEEDFLVKEDGDVTAAKEASTSQKAAADNLVDPSTIPASKPSEQAQKL</sequence>
<name>A0A3N2PVS8_SODAK</name>
<evidence type="ECO:0000313" key="9">
    <source>
        <dbReference type="EMBL" id="ROT38605.1"/>
    </source>
</evidence>
<dbReference type="InterPro" id="IPR010729">
    <property type="entry name" value="Ribosomal_uL29_mit"/>
</dbReference>
<dbReference type="GO" id="GO:0032543">
    <property type="term" value="P:mitochondrial translation"/>
    <property type="evidence" value="ECO:0007669"/>
    <property type="project" value="TreeGrafter"/>
</dbReference>
<dbReference type="Pfam" id="PF06984">
    <property type="entry name" value="MRP-L47"/>
    <property type="match status" value="1"/>
</dbReference>
<reference evidence="9 10" key="1">
    <citation type="journal article" date="2018" name="Mol. Ecol.">
        <title>The obligate alkalophilic soda-lake fungus Sodiomyces alkalinus has shifted to a protein diet.</title>
        <authorList>
            <person name="Grum-Grzhimaylo A.A."/>
            <person name="Falkoski D.L."/>
            <person name="van den Heuvel J."/>
            <person name="Valero-Jimenez C.A."/>
            <person name="Min B."/>
            <person name="Choi I.G."/>
            <person name="Lipzen A."/>
            <person name="Daum C.G."/>
            <person name="Aanen D.K."/>
            <person name="Tsang A."/>
            <person name="Henrissat B."/>
            <person name="Bilanenko E.N."/>
            <person name="de Vries R.P."/>
            <person name="van Kan J.A.L."/>
            <person name="Grigoriev I.V."/>
            <person name="Debets A.J.M."/>
        </authorList>
    </citation>
    <scope>NUCLEOTIDE SEQUENCE [LARGE SCALE GENOMIC DNA]</scope>
    <source>
        <strain evidence="9 10">F11</strain>
    </source>
</reference>
<proteinExistence type="inferred from homology"/>